<name>A0A1Z4LLS8_9CYAN</name>
<dbReference type="Proteomes" id="UP000218418">
    <property type="component" value="Chromosome"/>
</dbReference>
<protein>
    <submittedName>
        <fullName evidence="1">Transposase</fullName>
    </submittedName>
</protein>
<dbReference type="AlphaFoldDB" id="A0A1Z4LLS8"/>
<evidence type="ECO:0000313" key="1">
    <source>
        <dbReference type="EMBL" id="BAY82201.1"/>
    </source>
</evidence>
<sequence length="38" mass="4448">MFDDELELAYAVMDGIKARGERRKYSTQRMKFNSCSLS</sequence>
<accession>A0A1Z4LLS8</accession>
<gene>
    <name evidence="1" type="ORF">NIES267_16800</name>
</gene>
<organism evidence="1 2">
    <name type="scientific">Calothrix parasitica NIES-267</name>
    <dbReference type="NCBI Taxonomy" id="1973488"/>
    <lineage>
        <taxon>Bacteria</taxon>
        <taxon>Bacillati</taxon>
        <taxon>Cyanobacteriota</taxon>
        <taxon>Cyanophyceae</taxon>
        <taxon>Nostocales</taxon>
        <taxon>Calotrichaceae</taxon>
        <taxon>Calothrix</taxon>
    </lineage>
</organism>
<dbReference type="EMBL" id="AP018227">
    <property type="protein sequence ID" value="BAY82201.1"/>
    <property type="molecule type" value="Genomic_DNA"/>
</dbReference>
<keyword evidence="2" id="KW-1185">Reference proteome</keyword>
<reference evidence="1 2" key="1">
    <citation type="submission" date="2017-06" db="EMBL/GenBank/DDBJ databases">
        <title>Genome sequencing of cyanobaciteial culture collection at National Institute for Environmental Studies (NIES).</title>
        <authorList>
            <person name="Hirose Y."/>
            <person name="Shimura Y."/>
            <person name="Fujisawa T."/>
            <person name="Nakamura Y."/>
            <person name="Kawachi M."/>
        </authorList>
    </citation>
    <scope>NUCLEOTIDE SEQUENCE [LARGE SCALE GENOMIC DNA]</scope>
    <source>
        <strain evidence="1 2">NIES-267</strain>
    </source>
</reference>
<proteinExistence type="predicted"/>
<evidence type="ECO:0000313" key="2">
    <source>
        <dbReference type="Proteomes" id="UP000218418"/>
    </source>
</evidence>